<keyword evidence="2" id="KW-0812">Transmembrane</keyword>
<dbReference type="EMBL" id="CAUYUJ010020328">
    <property type="protein sequence ID" value="CAK0897409.1"/>
    <property type="molecule type" value="Genomic_DNA"/>
</dbReference>
<feature type="transmembrane region" description="Helical" evidence="2">
    <location>
        <begin position="94"/>
        <end position="111"/>
    </location>
</feature>
<gene>
    <name evidence="3" type="ORF">PCOR1329_LOCUS75594</name>
</gene>
<keyword evidence="2" id="KW-1133">Transmembrane helix</keyword>
<feature type="compositionally biased region" description="Basic residues" evidence="1">
    <location>
        <begin position="252"/>
        <end position="261"/>
    </location>
</feature>
<sequence length="270" mass="28728">MARRTPSWAAAAGASLQRDLDAGVIQISMMGFQGQAVVVGSAVTLVQSVYLVQFGARASVMSGYLALVTLVSVSASCAAVAALVGLSMRHSRSLFLFGCFTSLLASLALTLPPTLYQDPERQATFLSHYFGVWFVVGNVGAKFRDYPVAVARVWLLRSTEDRASEHAYTRIFDIILGNGLNGALMLSLLAHPSAAVQFGLVALQVASTAVSLQGGSALASLREDSRDPKPAVPAKVFGAPSFQPISCEKPQPRGRTRWRRSRPGDGRPSC</sequence>
<name>A0ABN9XHC7_9DINO</name>
<comment type="caution">
    <text evidence="3">The sequence shown here is derived from an EMBL/GenBank/DDBJ whole genome shotgun (WGS) entry which is preliminary data.</text>
</comment>
<proteinExistence type="predicted"/>
<reference evidence="3" key="1">
    <citation type="submission" date="2023-10" db="EMBL/GenBank/DDBJ databases">
        <authorList>
            <person name="Chen Y."/>
            <person name="Shah S."/>
            <person name="Dougan E. K."/>
            <person name="Thang M."/>
            <person name="Chan C."/>
        </authorList>
    </citation>
    <scope>NUCLEOTIDE SEQUENCE [LARGE SCALE GENOMIC DNA]</scope>
</reference>
<keyword evidence="4" id="KW-1185">Reference proteome</keyword>
<evidence type="ECO:0000313" key="3">
    <source>
        <dbReference type="EMBL" id="CAK0897409.1"/>
    </source>
</evidence>
<keyword evidence="2" id="KW-0472">Membrane</keyword>
<feature type="transmembrane region" description="Helical" evidence="2">
    <location>
        <begin position="64"/>
        <end position="88"/>
    </location>
</feature>
<organism evidence="3 4">
    <name type="scientific">Prorocentrum cordatum</name>
    <dbReference type="NCBI Taxonomy" id="2364126"/>
    <lineage>
        <taxon>Eukaryota</taxon>
        <taxon>Sar</taxon>
        <taxon>Alveolata</taxon>
        <taxon>Dinophyceae</taxon>
        <taxon>Prorocentrales</taxon>
        <taxon>Prorocentraceae</taxon>
        <taxon>Prorocentrum</taxon>
    </lineage>
</organism>
<evidence type="ECO:0000313" key="4">
    <source>
        <dbReference type="Proteomes" id="UP001189429"/>
    </source>
</evidence>
<protein>
    <recommendedName>
        <fullName evidence="5">Solute carrier family 40 protein</fullName>
    </recommendedName>
</protein>
<feature type="region of interest" description="Disordered" evidence="1">
    <location>
        <begin position="242"/>
        <end position="270"/>
    </location>
</feature>
<feature type="transmembrane region" description="Helical" evidence="2">
    <location>
        <begin position="32"/>
        <end position="52"/>
    </location>
</feature>
<evidence type="ECO:0000256" key="2">
    <source>
        <dbReference type="SAM" id="Phobius"/>
    </source>
</evidence>
<accession>A0ABN9XHC7</accession>
<evidence type="ECO:0008006" key="5">
    <source>
        <dbReference type="Google" id="ProtNLM"/>
    </source>
</evidence>
<evidence type="ECO:0000256" key="1">
    <source>
        <dbReference type="SAM" id="MobiDB-lite"/>
    </source>
</evidence>
<dbReference type="Proteomes" id="UP001189429">
    <property type="component" value="Unassembled WGS sequence"/>
</dbReference>